<dbReference type="SUPFAM" id="SSF53098">
    <property type="entry name" value="Ribonuclease H-like"/>
    <property type="match status" value="1"/>
</dbReference>
<dbReference type="InterPro" id="IPR012337">
    <property type="entry name" value="RNaseH-like_sf"/>
</dbReference>
<name>A0A8S3QGS0_MYTED</name>
<reference evidence="2" key="1">
    <citation type="submission" date="2021-03" db="EMBL/GenBank/DDBJ databases">
        <authorList>
            <person name="Bekaert M."/>
        </authorList>
    </citation>
    <scope>NUCLEOTIDE SEQUENCE</scope>
</reference>
<dbReference type="PANTHER" id="PTHR46880:SF5">
    <property type="entry name" value="DUF4371 DOMAIN-CONTAINING PROTEIN"/>
    <property type="match status" value="1"/>
</dbReference>
<dbReference type="OrthoDB" id="10063846at2759"/>
<protein>
    <recommendedName>
        <fullName evidence="1">C17orf113 probable zinc finger domain-containing protein</fullName>
    </recommendedName>
</protein>
<organism evidence="2 3">
    <name type="scientific">Mytilus edulis</name>
    <name type="common">Blue mussel</name>
    <dbReference type="NCBI Taxonomy" id="6550"/>
    <lineage>
        <taxon>Eukaryota</taxon>
        <taxon>Metazoa</taxon>
        <taxon>Spiralia</taxon>
        <taxon>Lophotrochozoa</taxon>
        <taxon>Mollusca</taxon>
        <taxon>Bivalvia</taxon>
        <taxon>Autobranchia</taxon>
        <taxon>Pteriomorphia</taxon>
        <taxon>Mytilida</taxon>
        <taxon>Mytiloidea</taxon>
        <taxon>Mytilidae</taxon>
        <taxon>Mytilinae</taxon>
        <taxon>Mytilus</taxon>
    </lineage>
</organism>
<evidence type="ECO:0000259" key="1">
    <source>
        <dbReference type="Pfam" id="PF25431"/>
    </source>
</evidence>
<dbReference type="PANTHER" id="PTHR46880">
    <property type="entry name" value="RAS-ASSOCIATING DOMAIN-CONTAINING PROTEIN"/>
    <property type="match status" value="1"/>
</dbReference>
<dbReference type="AlphaFoldDB" id="A0A8S3QGS0"/>
<accession>A0A8S3QGS0</accession>
<comment type="caution">
    <text evidence="2">The sequence shown here is derived from an EMBL/GenBank/DDBJ whole genome shotgun (WGS) entry which is preliminary data.</text>
</comment>
<dbReference type="InterPro" id="IPR057456">
    <property type="entry name" value="Znf_C17orf113"/>
</dbReference>
<evidence type="ECO:0000313" key="3">
    <source>
        <dbReference type="Proteomes" id="UP000683360"/>
    </source>
</evidence>
<dbReference type="Pfam" id="PF25431">
    <property type="entry name" value="zf-C17orf113"/>
    <property type="match status" value="1"/>
</dbReference>
<dbReference type="EMBL" id="CAJPWZ010000536">
    <property type="protein sequence ID" value="CAG2195865.1"/>
    <property type="molecule type" value="Genomic_DNA"/>
</dbReference>
<evidence type="ECO:0000313" key="2">
    <source>
        <dbReference type="EMBL" id="CAG2195865.1"/>
    </source>
</evidence>
<feature type="domain" description="C17orf113 probable zinc finger" evidence="1">
    <location>
        <begin position="150"/>
        <end position="203"/>
    </location>
</feature>
<gene>
    <name evidence="2" type="ORF">MEDL_10808</name>
</gene>
<proteinExistence type="predicted"/>
<sequence length="540" mass="60935">MSSEGIYNYLPPMNSGALAPFYHAMAAPDKKRYGKKLEEPSNETDKPDKISHVTPVCSSEICLVTKHSSEETPNHNTTSCSSIKLLFSTMFDDTSKVPNKIICQENCTSLSNDEIKRVSGQKDKFQHNWLQDKTISFCTKTTYWWLVYVEGCAMYCLLCKKHHTINTQNKATSFGDNPSVRMRKSALIDHIASKKHQGAIEAEMLSRVSIFQKELTEKSKVENNVLFMAFSAMYWLAKEGIANEKISTLLKLLENIGLQTENDLVEKVKAADCFSVLLDDSSDVSTIEQMICYVNFWNGNACDINFLFIENVLKNASFANAENLYTVVKSKLESLGLDMSKLSGVSTDGASVMVGKKEGLVKRLKDDNPALVAIHCICHRLALACIDTCADLQYIKEMEGHMTHIWKIFHYSPVKLAALMKAQTEFHKMTLSEPARKLLTRTMKKACQTRWLSFNNAVQSLYQELVPVIQTLNMFSGDATSYGLMKKITHLKFYGTLYILQSVLLILSDLSKLFQKGKCQFLHDMSWSGEYAAQVEVFVE</sequence>
<dbReference type="Proteomes" id="UP000683360">
    <property type="component" value="Unassembled WGS sequence"/>
</dbReference>
<keyword evidence="3" id="KW-1185">Reference proteome</keyword>